<sequence>MNIPHVRSIGILLARIGFGVIFLAHGLQKANTQGYSATKAAFEGMGAPVPALSAFLATWVEIIGGIALLVGILTPIFGALLFLDMLGAFFIAHIGKGIWSSDGGYEFVLALGAGALLLAVVGAGKFSIDTVLGTRFRWLATGNEPVTVPAGAR</sequence>
<keyword evidence="5 7" id="KW-1133">Transmembrane helix</keyword>
<gene>
    <name evidence="8" type="ORF">HGA08_29265</name>
</gene>
<comment type="similarity">
    <text evidence="2">Belongs to the DoxX family.</text>
</comment>
<evidence type="ECO:0000256" key="6">
    <source>
        <dbReference type="ARBA" id="ARBA00023136"/>
    </source>
</evidence>
<keyword evidence="9" id="KW-1185">Reference proteome</keyword>
<accession>A0A846Y8W1</accession>
<comment type="subcellular location">
    <subcellularLocation>
        <location evidence="1">Cell membrane</location>
        <topology evidence="1">Multi-pass membrane protein</topology>
    </subcellularLocation>
</comment>
<proteinExistence type="inferred from homology"/>
<dbReference type="InterPro" id="IPR032808">
    <property type="entry name" value="DoxX"/>
</dbReference>
<evidence type="ECO:0000256" key="5">
    <source>
        <dbReference type="ARBA" id="ARBA00022989"/>
    </source>
</evidence>
<dbReference type="Proteomes" id="UP000565711">
    <property type="component" value="Unassembled WGS sequence"/>
</dbReference>
<reference evidence="8 9" key="1">
    <citation type="submission" date="2020-04" db="EMBL/GenBank/DDBJ databases">
        <title>MicrobeNet Type strains.</title>
        <authorList>
            <person name="Nicholson A.C."/>
        </authorList>
    </citation>
    <scope>NUCLEOTIDE SEQUENCE [LARGE SCALE GENOMIC DNA]</scope>
    <source>
        <strain evidence="8 9">JCM 12354</strain>
    </source>
</reference>
<dbReference type="AlphaFoldDB" id="A0A846Y8W1"/>
<name>A0A846Y8W1_9NOCA</name>
<evidence type="ECO:0000256" key="3">
    <source>
        <dbReference type="ARBA" id="ARBA00022475"/>
    </source>
</evidence>
<comment type="caution">
    <text evidence="8">The sequence shown here is derived from an EMBL/GenBank/DDBJ whole genome shotgun (WGS) entry which is preliminary data.</text>
</comment>
<dbReference type="GO" id="GO:0005886">
    <property type="term" value="C:plasma membrane"/>
    <property type="evidence" value="ECO:0007669"/>
    <property type="project" value="UniProtKB-SubCell"/>
</dbReference>
<feature type="transmembrane region" description="Helical" evidence="7">
    <location>
        <begin position="76"/>
        <end position="95"/>
    </location>
</feature>
<dbReference type="RefSeq" id="WP_067879982.1">
    <property type="nucleotide sequence ID" value="NZ_JAAXOP010000027.1"/>
</dbReference>
<protein>
    <submittedName>
        <fullName evidence="8">DoxX family protein</fullName>
    </submittedName>
</protein>
<dbReference type="EMBL" id="JAAXOP010000027">
    <property type="protein sequence ID" value="NKY54282.1"/>
    <property type="molecule type" value="Genomic_DNA"/>
</dbReference>
<evidence type="ECO:0000313" key="9">
    <source>
        <dbReference type="Proteomes" id="UP000565711"/>
    </source>
</evidence>
<evidence type="ECO:0000256" key="7">
    <source>
        <dbReference type="SAM" id="Phobius"/>
    </source>
</evidence>
<organism evidence="8 9">
    <name type="scientific">Nocardia vermiculata</name>
    <dbReference type="NCBI Taxonomy" id="257274"/>
    <lineage>
        <taxon>Bacteria</taxon>
        <taxon>Bacillati</taxon>
        <taxon>Actinomycetota</taxon>
        <taxon>Actinomycetes</taxon>
        <taxon>Mycobacteriales</taxon>
        <taxon>Nocardiaceae</taxon>
        <taxon>Nocardia</taxon>
    </lineage>
</organism>
<evidence type="ECO:0000313" key="8">
    <source>
        <dbReference type="EMBL" id="NKY54282.1"/>
    </source>
</evidence>
<feature type="transmembrane region" description="Helical" evidence="7">
    <location>
        <begin position="48"/>
        <end position="70"/>
    </location>
</feature>
<feature type="transmembrane region" description="Helical" evidence="7">
    <location>
        <begin position="6"/>
        <end position="27"/>
    </location>
</feature>
<evidence type="ECO:0000256" key="1">
    <source>
        <dbReference type="ARBA" id="ARBA00004651"/>
    </source>
</evidence>
<feature type="transmembrane region" description="Helical" evidence="7">
    <location>
        <begin position="107"/>
        <end position="128"/>
    </location>
</feature>
<dbReference type="InterPro" id="IPR051907">
    <property type="entry name" value="DoxX-like_oxidoreductase"/>
</dbReference>
<evidence type="ECO:0000256" key="2">
    <source>
        <dbReference type="ARBA" id="ARBA00006679"/>
    </source>
</evidence>
<dbReference type="Pfam" id="PF07681">
    <property type="entry name" value="DoxX"/>
    <property type="match status" value="1"/>
</dbReference>
<keyword evidence="3" id="KW-1003">Cell membrane</keyword>
<keyword evidence="4 7" id="KW-0812">Transmembrane</keyword>
<keyword evidence="6 7" id="KW-0472">Membrane</keyword>
<dbReference type="PANTHER" id="PTHR33452">
    <property type="entry name" value="OXIDOREDUCTASE CATD-RELATED"/>
    <property type="match status" value="1"/>
</dbReference>
<evidence type="ECO:0000256" key="4">
    <source>
        <dbReference type="ARBA" id="ARBA00022692"/>
    </source>
</evidence>
<dbReference type="PANTHER" id="PTHR33452:SF1">
    <property type="entry name" value="INNER MEMBRANE PROTEIN YPHA-RELATED"/>
    <property type="match status" value="1"/>
</dbReference>